<evidence type="ECO:0000313" key="3">
    <source>
        <dbReference type="Proteomes" id="UP000199120"/>
    </source>
</evidence>
<sequence length="207" mass="21851">MKIVSMTGIALAMALLAGCAGVTTAVQTHGGLPVASRTNGGASHAQEATAYRLVRTPAQQALSDDPPYEAMLRDGLAKYGFVQRDDGAKYLVSVAWATRPDDIGVGSADCAHDCLPSTGPAFPWFGQTYLHELTLRFFSLPDGNAVYKVTTVKRDRHADAQQALPYLVSGALARLPYGDAPQWRVKLDGKAAAGALPAVVSVAPVER</sequence>
<keyword evidence="1" id="KW-0732">Signal</keyword>
<dbReference type="AlphaFoldDB" id="A0A1H7VX44"/>
<gene>
    <name evidence="2" type="ORF">SAMN05192542_12846</name>
</gene>
<proteinExistence type="predicted"/>
<dbReference type="Proteomes" id="UP000199120">
    <property type="component" value="Unassembled WGS sequence"/>
</dbReference>
<reference evidence="3" key="1">
    <citation type="submission" date="2016-10" db="EMBL/GenBank/DDBJ databases">
        <authorList>
            <person name="Varghese N."/>
            <person name="Submissions S."/>
        </authorList>
    </citation>
    <scope>NUCLEOTIDE SEQUENCE [LARGE SCALE GENOMIC DNA]</scope>
    <source>
        <strain evidence="3">LMG 26416</strain>
    </source>
</reference>
<evidence type="ECO:0000313" key="2">
    <source>
        <dbReference type="EMBL" id="SEM13892.1"/>
    </source>
</evidence>
<feature type="chain" id="PRO_5030029385" description="DUF4136 domain-containing protein" evidence="1">
    <location>
        <begin position="26"/>
        <end position="207"/>
    </location>
</feature>
<organism evidence="2 3">
    <name type="scientific">Paraburkholderia caballeronis</name>
    <dbReference type="NCBI Taxonomy" id="416943"/>
    <lineage>
        <taxon>Bacteria</taxon>
        <taxon>Pseudomonadati</taxon>
        <taxon>Pseudomonadota</taxon>
        <taxon>Betaproteobacteria</taxon>
        <taxon>Burkholderiales</taxon>
        <taxon>Burkholderiaceae</taxon>
        <taxon>Paraburkholderia</taxon>
    </lineage>
</organism>
<evidence type="ECO:0000256" key="1">
    <source>
        <dbReference type="SAM" id="SignalP"/>
    </source>
</evidence>
<feature type="signal peptide" evidence="1">
    <location>
        <begin position="1"/>
        <end position="25"/>
    </location>
</feature>
<dbReference type="PROSITE" id="PS51257">
    <property type="entry name" value="PROKAR_LIPOPROTEIN"/>
    <property type="match status" value="1"/>
</dbReference>
<dbReference type="EMBL" id="FOAJ01000028">
    <property type="protein sequence ID" value="SEM13892.1"/>
    <property type="molecule type" value="Genomic_DNA"/>
</dbReference>
<name>A0A1H7VX44_9BURK</name>
<keyword evidence="3" id="KW-1185">Reference proteome</keyword>
<accession>A0A1H7VX44</accession>
<dbReference type="RefSeq" id="WP_167627136.1">
    <property type="nucleotide sequence ID" value="NZ_FNSR01000002.1"/>
</dbReference>
<dbReference type="STRING" id="416943.SAMN05445871_4932"/>
<protein>
    <recommendedName>
        <fullName evidence="4">DUF4136 domain-containing protein</fullName>
    </recommendedName>
</protein>
<evidence type="ECO:0008006" key="4">
    <source>
        <dbReference type="Google" id="ProtNLM"/>
    </source>
</evidence>